<keyword evidence="1" id="KW-0812">Transmembrane</keyword>
<dbReference type="Pfam" id="PF13612">
    <property type="entry name" value="DDE_Tnp_1_3"/>
    <property type="match status" value="1"/>
</dbReference>
<dbReference type="Proteomes" id="UP000001033">
    <property type="component" value="Chromosome"/>
</dbReference>
<keyword evidence="1" id="KW-1133">Transmembrane helix</keyword>
<accession>B3CRN5</accession>
<keyword evidence="1" id="KW-0472">Membrane</keyword>
<name>B3CRN5_ORITI</name>
<dbReference type="InterPro" id="IPR025668">
    <property type="entry name" value="Tnp_DDE_dom"/>
</dbReference>
<protein>
    <submittedName>
        <fullName evidence="3">Transposase</fullName>
    </submittedName>
</protein>
<evidence type="ECO:0000256" key="1">
    <source>
        <dbReference type="SAM" id="Phobius"/>
    </source>
</evidence>
<dbReference type="EMBL" id="AP008981">
    <property type="protein sequence ID" value="BAG40176.1"/>
    <property type="molecule type" value="Genomic_DNA"/>
</dbReference>
<feature type="transmembrane region" description="Helical" evidence="1">
    <location>
        <begin position="63"/>
        <end position="82"/>
    </location>
</feature>
<evidence type="ECO:0000259" key="2">
    <source>
        <dbReference type="Pfam" id="PF13612"/>
    </source>
</evidence>
<reference evidence="4" key="1">
    <citation type="journal article" date="2008" name="DNA Res.">
        <title>The whole-genome sequencing of the obligate intracellular bacterium Orientia tsutsugamushi revealed massive gene amplification during reductive genome evolution.</title>
        <authorList>
            <person name="Nakayama K."/>
            <person name="Yamashita A."/>
            <person name="Kurokawa K."/>
            <person name="Morimoto T."/>
            <person name="Ogawa M."/>
            <person name="Fukuhara M."/>
            <person name="Urakami H."/>
            <person name="Ohnishi M."/>
            <person name="Uchiyama I."/>
            <person name="Ogura Y."/>
            <person name="Ooka T."/>
            <person name="Oshima K."/>
            <person name="Tamura A."/>
            <person name="Hattori M."/>
            <person name="Hayashi T."/>
        </authorList>
    </citation>
    <scope>NUCLEOTIDE SEQUENCE [LARGE SCALE GENOMIC DNA]</scope>
    <source>
        <strain evidence="4">Ikeda</strain>
    </source>
</reference>
<dbReference type="KEGG" id="ott:OTT_0718"/>
<gene>
    <name evidence="3" type="ordered locus">OTT_0718</name>
</gene>
<feature type="domain" description="Transposase DDE" evidence="2">
    <location>
        <begin position="2"/>
        <end position="55"/>
    </location>
</feature>
<dbReference type="HOGENOM" id="CLU_175525_0_0_5"/>
<evidence type="ECO:0000313" key="4">
    <source>
        <dbReference type="Proteomes" id="UP000001033"/>
    </source>
</evidence>
<dbReference type="AlphaFoldDB" id="B3CRN5"/>
<proteinExistence type="predicted"/>
<organism evidence="3 4">
    <name type="scientific">Orientia tsutsugamushi (strain Ikeda)</name>
    <name type="common">Rickettsia tsutsugamushi</name>
    <dbReference type="NCBI Taxonomy" id="334380"/>
    <lineage>
        <taxon>Bacteria</taxon>
        <taxon>Pseudomonadati</taxon>
        <taxon>Pseudomonadota</taxon>
        <taxon>Alphaproteobacteria</taxon>
        <taxon>Rickettsiales</taxon>
        <taxon>Rickettsiaceae</taxon>
        <taxon>Rickettsieae</taxon>
        <taxon>Orientia</taxon>
    </lineage>
</organism>
<evidence type="ECO:0000313" key="3">
    <source>
        <dbReference type="EMBL" id="BAG40176.1"/>
    </source>
</evidence>
<sequence>MLANHSLELIIKIRSNMKEKVIHHIKTLLLSKRHIIETINNQLKYLFHINRTRHRFMHFQTNLLSVHCLLIFLKLIKFLFLFQV</sequence>